<dbReference type="EMBL" id="ML996565">
    <property type="protein sequence ID" value="KAF2763283.1"/>
    <property type="molecule type" value="Genomic_DNA"/>
</dbReference>
<evidence type="ECO:0000256" key="1">
    <source>
        <dbReference type="PROSITE-ProRule" id="PRU00175"/>
    </source>
</evidence>
<proteinExistence type="predicted"/>
<organism evidence="4 5">
    <name type="scientific">Pseudovirgaria hyperparasitica</name>
    <dbReference type="NCBI Taxonomy" id="470096"/>
    <lineage>
        <taxon>Eukaryota</taxon>
        <taxon>Fungi</taxon>
        <taxon>Dikarya</taxon>
        <taxon>Ascomycota</taxon>
        <taxon>Pezizomycotina</taxon>
        <taxon>Dothideomycetes</taxon>
        <taxon>Dothideomycetes incertae sedis</taxon>
        <taxon>Acrospermales</taxon>
        <taxon>Acrospermaceae</taxon>
        <taxon>Pseudovirgaria</taxon>
    </lineage>
</organism>
<evidence type="ECO:0000256" key="2">
    <source>
        <dbReference type="SAM" id="MobiDB-lite"/>
    </source>
</evidence>
<dbReference type="GeneID" id="54488922"/>
<evidence type="ECO:0000259" key="3">
    <source>
        <dbReference type="PROSITE" id="PS50089"/>
    </source>
</evidence>
<dbReference type="InterPro" id="IPR001841">
    <property type="entry name" value="Znf_RING"/>
</dbReference>
<dbReference type="SMART" id="SM00184">
    <property type="entry name" value="RING"/>
    <property type="match status" value="1"/>
</dbReference>
<dbReference type="AlphaFoldDB" id="A0A6A6WMA4"/>
<dbReference type="OrthoDB" id="1711136at2759"/>
<sequence>MGTLTANVPRLDSHCPHKLPTSCRLTAMPICCACQDVRAHSMTYSVYMDGIGFVQRGTRWDKYCWFCAEYWKNRVAAAGIEPPQSRVPERPDQADFLEKWFIFHKGSITIPTSSGSTHTIAIDIQDWGLVSPGILPQIPPSTVNELITKFGTESLSLLQEVVPVNLPEEGPTDTMPPHVSLDDALDGLMNDGDSEMPSPSQARANVGHLDITQLTQPRARRANVNNSTQLGARNRRYREHYGYTARPPIQQGNTRLQRTVQADGMTWNGGVAQPATAAARDNFASLNQSENVPPSRRNGSPDFYEFDTAQSAARETNRQRRRGRQAAVFGSREDVQRDDYTSPITQMFANAERHQRQLDQDRMHAEQLTRQEASVSAPGSATQPSRNNLGSHLADLLLVDSNNSEYFERDNRWNFPPRHRRMLDITNNNVYRNAYPDFYRQTPGIVSPPADPPTYDSIFDRAHTRPLAHGPPYLTGDFHNPAPVASQLSQTLDNPARPEPLSDEEMNVSIACNVCYVQKASVVLIPCGHMIMCQWCADVVVPLNGSGDNTFVRRRDGPRQCPKCRKHVSQRHKVHL</sequence>
<dbReference type="InterPro" id="IPR013083">
    <property type="entry name" value="Znf_RING/FYVE/PHD"/>
</dbReference>
<feature type="compositionally biased region" description="Polar residues" evidence="2">
    <location>
        <begin position="370"/>
        <end position="388"/>
    </location>
</feature>
<feature type="region of interest" description="Disordered" evidence="2">
    <location>
        <begin position="285"/>
        <end position="304"/>
    </location>
</feature>
<feature type="region of interest" description="Disordered" evidence="2">
    <location>
        <begin position="353"/>
        <end position="388"/>
    </location>
</feature>
<feature type="region of interest" description="Disordered" evidence="2">
    <location>
        <begin position="310"/>
        <end position="335"/>
    </location>
</feature>
<reference evidence="4" key="1">
    <citation type="journal article" date="2020" name="Stud. Mycol.">
        <title>101 Dothideomycetes genomes: a test case for predicting lifestyles and emergence of pathogens.</title>
        <authorList>
            <person name="Haridas S."/>
            <person name="Albert R."/>
            <person name="Binder M."/>
            <person name="Bloem J."/>
            <person name="Labutti K."/>
            <person name="Salamov A."/>
            <person name="Andreopoulos B."/>
            <person name="Baker S."/>
            <person name="Barry K."/>
            <person name="Bills G."/>
            <person name="Bluhm B."/>
            <person name="Cannon C."/>
            <person name="Castanera R."/>
            <person name="Culley D."/>
            <person name="Daum C."/>
            <person name="Ezra D."/>
            <person name="Gonzalez J."/>
            <person name="Henrissat B."/>
            <person name="Kuo A."/>
            <person name="Liang C."/>
            <person name="Lipzen A."/>
            <person name="Lutzoni F."/>
            <person name="Magnuson J."/>
            <person name="Mondo S."/>
            <person name="Nolan M."/>
            <person name="Ohm R."/>
            <person name="Pangilinan J."/>
            <person name="Park H.-J."/>
            <person name="Ramirez L."/>
            <person name="Alfaro M."/>
            <person name="Sun H."/>
            <person name="Tritt A."/>
            <person name="Yoshinaga Y."/>
            <person name="Zwiers L.-H."/>
            <person name="Turgeon B."/>
            <person name="Goodwin S."/>
            <person name="Spatafora J."/>
            <person name="Crous P."/>
            <person name="Grigoriev I."/>
        </authorList>
    </citation>
    <scope>NUCLEOTIDE SEQUENCE</scope>
    <source>
        <strain evidence="4">CBS 121739</strain>
    </source>
</reference>
<keyword evidence="1" id="KW-0863">Zinc-finger</keyword>
<protein>
    <recommendedName>
        <fullName evidence="3">RING-type domain-containing protein</fullName>
    </recommendedName>
</protein>
<dbReference type="Gene3D" id="3.30.40.10">
    <property type="entry name" value="Zinc/RING finger domain, C3HC4 (zinc finger)"/>
    <property type="match status" value="1"/>
</dbReference>
<dbReference type="Pfam" id="PF13920">
    <property type="entry name" value="zf-C3HC4_3"/>
    <property type="match status" value="1"/>
</dbReference>
<keyword evidence="1" id="KW-0862">Zinc</keyword>
<dbReference type="GO" id="GO:0008270">
    <property type="term" value="F:zinc ion binding"/>
    <property type="evidence" value="ECO:0007669"/>
    <property type="project" value="UniProtKB-KW"/>
</dbReference>
<gene>
    <name evidence="4" type="ORF">EJ05DRAFT_506894</name>
</gene>
<keyword evidence="5" id="KW-1185">Reference proteome</keyword>
<accession>A0A6A6WMA4</accession>
<name>A0A6A6WMA4_9PEZI</name>
<feature type="compositionally biased region" description="Basic and acidic residues" evidence="2">
    <location>
        <begin position="353"/>
        <end position="369"/>
    </location>
</feature>
<dbReference type="Proteomes" id="UP000799437">
    <property type="component" value="Unassembled WGS sequence"/>
</dbReference>
<dbReference type="RefSeq" id="XP_033605734.1">
    <property type="nucleotide sequence ID" value="XM_033747868.1"/>
</dbReference>
<feature type="domain" description="RING-type" evidence="3">
    <location>
        <begin position="512"/>
        <end position="565"/>
    </location>
</feature>
<dbReference type="PROSITE" id="PS50089">
    <property type="entry name" value="ZF_RING_2"/>
    <property type="match status" value="1"/>
</dbReference>
<keyword evidence="1" id="KW-0479">Metal-binding</keyword>
<evidence type="ECO:0000313" key="4">
    <source>
        <dbReference type="EMBL" id="KAF2763283.1"/>
    </source>
</evidence>
<dbReference type="SUPFAM" id="SSF57850">
    <property type="entry name" value="RING/U-box"/>
    <property type="match status" value="1"/>
</dbReference>
<evidence type="ECO:0000313" key="5">
    <source>
        <dbReference type="Proteomes" id="UP000799437"/>
    </source>
</evidence>